<dbReference type="InterPro" id="IPR021886">
    <property type="entry name" value="MgsA_C"/>
</dbReference>
<name>A0A2X3AYF0_9HELI</name>
<dbReference type="GO" id="GO:0006261">
    <property type="term" value="P:DNA-templated DNA replication"/>
    <property type="evidence" value="ECO:0007669"/>
    <property type="project" value="TreeGrafter"/>
</dbReference>
<dbReference type="CDD" id="cd18139">
    <property type="entry name" value="HLD_clamp_RarA"/>
    <property type="match status" value="1"/>
</dbReference>
<dbReference type="GO" id="GO:0009378">
    <property type="term" value="F:four-way junction helicase activity"/>
    <property type="evidence" value="ECO:0007669"/>
    <property type="project" value="InterPro"/>
</dbReference>
<dbReference type="InterPro" id="IPR003593">
    <property type="entry name" value="AAA+_ATPase"/>
</dbReference>
<evidence type="ECO:0000313" key="7">
    <source>
        <dbReference type="EMBL" id="SQB97888.1"/>
    </source>
</evidence>
<accession>A0A2X3AYF0</accession>
<dbReference type="InterPro" id="IPR027417">
    <property type="entry name" value="P-loop_NTPase"/>
</dbReference>
<gene>
    <name evidence="7" type="primary">rarA</name>
    <name evidence="7" type="ORF">NCTC13102_00390</name>
</gene>
<dbReference type="SMART" id="SM00382">
    <property type="entry name" value="AAA"/>
    <property type="match status" value="1"/>
</dbReference>
<dbReference type="GO" id="GO:0003677">
    <property type="term" value="F:DNA binding"/>
    <property type="evidence" value="ECO:0007669"/>
    <property type="project" value="InterPro"/>
</dbReference>
<dbReference type="GO" id="GO:0000731">
    <property type="term" value="P:DNA synthesis involved in DNA repair"/>
    <property type="evidence" value="ECO:0007669"/>
    <property type="project" value="TreeGrafter"/>
</dbReference>
<evidence type="ECO:0000256" key="2">
    <source>
        <dbReference type="ARBA" id="ARBA00020776"/>
    </source>
</evidence>
<feature type="domain" description="AAA+ ATPase" evidence="6">
    <location>
        <begin position="36"/>
        <end position="149"/>
    </location>
</feature>
<evidence type="ECO:0000256" key="1">
    <source>
        <dbReference type="ARBA" id="ARBA00002393"/>
    </source>
</evidence>
<dbReference type="GO" id="GO:0017116">
    <property type="term" value="F:single-stranded DNA helicase activity"/>
    <property type="evidence" value="ECO:0007669"/>
    <property type="project" value="TreeGrafter"/>
</dbReference>
<evidence type="ECO:0000256" key="4">
    <source>
        <dbReference type="ARBA" id="ARBA00022840"/>
    </source>
</evidence>
<dbReference type="FunFam" id="1.20.272.10:FF:000001">
    <property type="entry name" value="Putative AAA family ATPase"/>
    <property type="match status" value="1"/>
</dbReference>
<dbReference type="SUPFAM" id="SSF48019">
    <property type="entry name" value="post-AAA+ oligomerization domain-like"/>
    <property type="match status" value="1"/>
</dbReference>
<evidence type="ECO:0000313" key="8">
    <source>
        <dbReference type="Proteomes" id="UP000250166"/>
    </source>
</evidence>
<dbReference type="SUPFAM" id="SSF52540">
    <property type="entry name" value="P-loop containing nucleoside triphosphate hydrolases"/>
    <property type="match status" value="1"/>
</dbReference>
<dbReference type="InterPro" id="IPR008921">
    <property type="entry name" value="DNA_pol3_clamp-load_cplx_C"/>
</dbReference>
<dbReference type="InterPro" id="IPR051314">
    <property type="entry name" value="AAA_ATPase_RarA/MGS1/WRNIP1"/>
</dbReference>
<dbReference type="Gene3D" id="1.20.272.10">
    <property type="match status" value="1"/>
</dbReference>
<keyword evidence="4" id="KW-0067">ATP-binding</keyword>
<keyword evidence="3" id="KW-0547">Nucleotide-binding</keyword>
<dbReference type="Gene3D" id="1.10.8.60">
    <property type="match status" value="1"/>
</dbReference>
<dbReference type="PANTHER" id="PTHR13779">
    <property type="entry name" value="WERNER HELICASE-INTERACTING PROTEIN 1 FAMILY MEMBER"/>
    <property type="match status" value="1"/>
</dbReference>
<dbReference type="AlphaFoldDB" id="A0A2X3AYF0"/>
<dbReference type="GO" id="GO:0006310">
    <property type="term" value="P:DNA recombination"/>
    <property type="evidence" value="ECO:0007669"/>
    <property type="project" value="InterPro"/>
</dbReference>
<dbReference type="PANTHER" id="PTHR13779:SF7">
    <property type="entry name" value="ATPASE WRNIP1"/>
    <property type="match status" value="1"/>
</dbReference>
<dbReference type="InterPro" id="IPR008824">
    <property type="entry name" value="RuvB-like_N"/>
</dbReference>
<dbReference type="GO" id="GO:0008047">
    <property type="term" value="F:enzyme activator activity"/>
    <property type="evidence" value="ECO:0007669"/>
    <property type="project" value="TreeGrafter"/>
</dbReference>
<organism evidence="7 8">
    <name type="scientific">Helicobacter fennelliae</name>
    <dbReference type="NCBI Taxonomy" id="215"/>
    <lineage>
        <taxon>Bacteria</taxon>
        <taxon>Pseudomonadati</taxon>
        <taxon>Campylobacterota</taxon>
        <taxon>Epsilonproteobacteria</taxon>
        <taxon>Campylobacterales</taxon>
        <taxon>Helicobacteraceae</taxon>
        <taxon>Helicobacter</taxon>
    </lineage>
</organism>
<feature type="region of interest" description="Disordered" evidence="5">
    <location>
        <begin position="177"/>
        <end position="204"/>
    </location>
</feature>
<evidence type="ECO:0000256" key="3">
    <source>
        <dbReference type="ARBA" id="ARBA00022741"/>
    </source>
</evidence>
<evidence type="ECO:0000256" key="5">
    <source>
        <dbReference type="SAM" id="MobiDB-lite"/>
    </source>
</evidence>
<dbReference type="Pfam" id="PF12002">
    <property type="entry name" value="MgsA_C"/>
    <property type="match status" value="1"/>
</dbReference>
<reference evidence="7 8" key="1">
    <citation type="submission" date="2018-06" db="EMBL/GenBank/DDBJ databases">
        <authorList>
            <consortium name="Pathogen Informatics"/>
            <person name="Doyle S."/>
        </authorList>
    </citation>
    <scope>NUCLEOTIDE SEQUENCE [LARGE SCALE GENOMIC DNA]</scope>
    <source>
        <strain evidence="7 8">NCTC13102</strain>
    </source>
</reference>
<dbReference type="Proteomes" id="UP000250166">
    <property type="component" value="Unassembled WGS sequence"/>
</dbReference>
<comment type="function">
    <text evidence="1">DNA-dependent ATPase that plays important roles in cellular responses to stalled DNA replication processes.</text>
</comment>
<dbReference type="GO" id="GO:0005524">
    <property type="term" value="F:ATP binding"/>
    <property type="evidence" value="ECO:0007669"/>
    <property type="project" value="UniProtKB-KW"/>
</dbReference>
<dbReference type="Pfam" id="PF16193">
    <property type="entry name" value="AAA_assoc_2"/>
    <property type="match status" value="1"/>
</dbReference>
<dbReference type="Gene3D" id="3.40.50.300">
    <property type="entry name" value="P-loop containing nucleotide triphosphate hydrolases"/>
    <property type="match status" value="1"/>
</dbReference>
<dbReference type="Pfam" id="PF05496">
    <property type="entry name" value="RuvB_N"/>
    <property type="match status" value="1"/>
</dbReference>
<sequence>MNLALNLRPTSLEDFVGQKHIIGKNKPLYNAIHNKQCPHCFFYGPPGVGKTTLVKLIAKELGSVFIEYNATNLKLEVLRQTLKQYQNSLITTVLFIDEVHRLTKILQDALLPIMEEKQAIIFGASTENPFYALTGAIRSRSLLFELKKLSVSDMRIVLDRALDSLHILTLQDSTQDFAQDSTQNPESKTTAPESNPKAHNTKPLDQTCKTITKDAKDYLISSSAGDIRAMLNLLEVAANTKHIIKQDIQNLRPFSLNDGSSEDDTHYNLASAMIKSIRGSDIDASMYYLARLIAGGENPEFIARRLVILASEDIGNANPNALNLATSTMLAVSKIGYPESRIILAQCVIYLASSPKSNTAYKAIDTALEMIKNGEILPICPNILPHSKTYKYPHNFGGFVKQQYLTKDLKFVEKTTIGFEKTLNEWLEKIKNINTKDE</sequence>
<dbReference type="InterPro" id="IPR032423">
    <property type="entry name" value="AAA_assoc_2"/>
</dbReference>
<dbReference type="EMBL" id="UAWL01000006">
    <property type="protein sequence ID" value="SQB97888.1"/>
    <property type="molecule type" value="Genomic_DNA"/>
</dbReference>
<protein>
    <recommendedName>
        <fullName evidence="2">Replication-associated recombination protein A</fullName>
    </recommendedName>
</protein>
<dbReference type="Gene3D" id="1.10.3710.10">
    <property type="entry name" value="DNA polymerase III clamp loader subunits, C-terminal domain"/>
    <property type="match status" value="1"/>
</dbReference>
<dbReference type="CDD" id="cd00009">
    <property type="entry name" value="AAA"/>
    <property type="match status" value="1"/>
</dbReference>
<evidence type="ECO:0000259" key="6">
    <source>
        <dbReference type="SMART" id="SM00382"/>
    </source>
</evidence>
<proteinExistence type="predicted"/>
<feature type="compositionally biased region" description="Polar residues" evidence="5">
    <location>
        <begin position="177"/>
        <end position="193"/>
    </location>
</feature>